<feature type="domain" description="ABC transmembrane type-1" evidence="16">
    <location>
        <begin position="346"/>
        <end position="628"/>
    </location>
</feature>
<keyword evidence="18" id="KW-1185">Reference proteome</keyword>
<dbReference type="FunFam" id="3.40.50.300:FF:000838">
    <property type="entry name" value="ABC multidrug transporter (Eurofung)"/>
    <property type="match status" value="1"/>
</dbReference>
<keyword evidence="7" id="KW-0547">Nucleotide-binding</keyword>
<evidence type="ECO:0000256" key="2">
    <source>
        <dbReference type="ARBA" id="ARBA00009726"/>
    </source>
</evidence>
<feature type="transmembrane region" description="Helical" evidence="14">
    <location>
        <begin position="1030"/>
        <end position="1058"/>
    </location>
</feature>
<evidence type="ECO:0000259" key="15">
    <source>
        <dbReference type="PROSITE" id="PS50893"/>
    </source>
</evidence>
<dbReference type="CDD" id="cd03244">
    <property type="entry name" value="ABCC_MRP_domain2"/>
    <property type="match status" value="1"/>
</dbReference>
<feature type="transmembrane region" description="Helical" evidence="14">
    <location>
        <begin position="183"/>
        <end position="204"/>
    </location>
</feature>
<dbReference type="InterPro" id="IPR036640">
    <property type="entry name" value="ABC1_TM_sf"/>
</dbReference>
<evidence type="ECO:0000256" key="13">
    <source>
        <dbReference type="SAM" id="MobiDB-lite"/>
    </source>
</evidence>
<dbReference type="FunFam" id="3.40.50.300:FF:000997">
    <property type="entry name" value="Multidrug resistance-associated protein 1"/>
    <property type="match status" value="1"/>
</dbReference>
<organism evidence="17 18">
    <name type="scientific">Ramazzottius varieornatus</name>
    <name type="common">Water bear</name>
    <name type="synonym">Tardigrade</name>
    <dbReference type="NCBI Taxonomy" id="947166"/>
    <lineage>
        <taxon>Eukaryota</taxon>
        <taxon>Metazoa</taxon>
        <taxon>Ecdysozoa</taxon>
        <taxon>Tardigrada</taxon>
        <taxon>Eutardigrada</taxon>
        <taxon>Parachela</taxon>
        <taxon>Hypsibioidea</taxon>
        <taxon>Ramazzottiidae</taxon>
        <taxon>Ramazzottius</taxon>
    </lineage>
</organism>
<feature type="transmembrane region" description="Helical" evidence="14">
    <location>
        <begin position="566"/>
        <end position="593"/>
    </location>
</feature>
<feature type="compositionally biased region" description="Basic residues" evidence="13">
    <location>
        <begin position="940"/>
        <end position="951"/>
    </location>
</feature>
<evidence type="ECO:0000259" key="16">
    <source>
        <dbReference type="PROSITE" id="PS50929"/>
    </source>
</evidence>
<evidence type="ECO:0000256" key="7">
    <source>
        <dbReference type="ARBA" id="ARBA00022741"/>
    </source>
</evidence>
<dbReference type="Pfam" id="PF00664">
    <property type="entry name" value="ABC_membrane"/>
    <property type="match status" value="2"/>
</dbReference>
<dbReference type="OrthoDB" id="6500128at2759"/>
<dbReference type="SUPFAM" id="SSF90123">
    <property type="entry name" value="ABC transporter transmembrane region"/>
    <property type="match status" value="2"/>
</dbReference>
<feature type="transmembrane region" description="Helical" evidence="14">
    <location>
        <begin position="153"/>
        <end position="171"/>
    </location>
</feature>
<evidence type="ECO:0000256" key="6">
    <source>
        <dbReference type="ARBA" id="ARBA00022737"/>
    </source>
</evidence>
<comment type="caution">
    <text evidence="17">The sequence shown here is derived from an EMBL/GenBank/DDBJ whole genome shotgun (WGS) entry which is preliminary data.</text>
</comment>
<comment type="similarity">
    <text evidence="2">Belongs to the ABC transporter superfamily. ABCC family. Conjugate transporter (TC 3.A.1.208) subfamily.</text>
</comment>
<dbReference type="GO" id="GO:0008559">
    <property type="term" value="F:ABC-type xenobiotic transporter activity"/>
    <property type="evidence" value="ECO:0007669"/>
    <property type="project" value="UniProtKB-EC"/>
</dbReference>
<dbReference type="PROSITE" id="PS00211">
    <property type="entry name" value="ABC_TRANSPORTER_1"/>
    <property type="match status" value="2"/>
</dbReference>
<dbReference type="PANTHER" id="PTHR24223">
    <property type="entry name" value="ATP-BINDING CASSETTE SUB-FAMILY C"/>
    <property type="match status" value="1"/>
</dbReference>
<dbReference type="InterPro" id="IPR027417">
    <property type="entry name" value="P-loop_NTPase"/>
</dbReference>
<evidence type="ECO:0000313" key="17">
    <source>
        <dbReference type="EMBL" id="GAV08511.1"/>
    </source>
</evidence>
<feature type="transmembrane region" description="Helical" evidence="14">
    <location>
        <begin position="81"/>
        <end position="107"/>
    </location>
</feature>
<feature type="transmembrane region" description="Helical" evidence="14">
    <location>
        <begin position="599"/>
        <end position="623"/>
    </location>
</feature>
<dbReference type="Gene3D" id="1.20.1560.10">
    <property type="entry name" value="ABC transporter type 1, transmembrane domain"/>
    <property type="match status" value="2"/>
</dbReference>
<dbReference type="Gene3D" id="3.40.50.300">
    <property type="entry name" value="P-loop containing nucleotide triphosphate hydrolases"/>
    <property type="match status" value="2"/>
</dbReference>
<proteinExistence type="inferred from homology"/>
<dbReference type="FunFam" id="1.20.1560.10:FF:000113">
    <property type="entry name" value="ABC transporter, putative"/>
    <property type="match status" value="1"/>
</dbReference>
<evidence type="ECO:0000256" key="3">
    <source>
        <dbReference type="ARBA" id="ARBA00012191"/>
    </source>
</evidence>
<dbReference type="PROSITE" id="PS50893">
    <property type="entry name" value="ABC_TRANSPORTER_2"/>
    <property type="match status" value="2"/>
</dbReference>
<feature type="transmembrane region" description="Helical" evidence="14">
    <location>
        <begin position="1243"/>
        <end position="1262"/>
    </location>
</feature>
<protein>
    <recommendedName>
        <fullName evidence="3">ABC-type xenobiotic transporter</fullName>
        <ecNumber evidence="3">7.6.2.2</ecNumber>
    </recommendedName>
</protein>
<dbReference type="FunFam" id="1.20.1560.10:FF:000037">
    <property type="entry name" value="ATP-binding cassette subfamily C member 10"/>
    <property type="match status" value="1"/>
</dbReference>
<evidence type="ECO:0000256" key="1">
    <source>
        <dbReference type="ARBA" id="ARBA00004141"/>
    </source>
</evidence>
<dbReference type="EC" id="7.6.2.2" evidence="3"/>
<evidence type="ECO:0000256" key="11">
    <source>
        <dbReference type="ARBA" id="ARBA00023136"/>
    </source>
</evidence>
<accession>A0A1D1W4Y7</accession>
<feature type="transmembrane region" description="Helical" evidence="14">
    <location>
        <begin position="113"/>
        <end position="132"/>
    </location>
</feature>
<dbReference type="PROSITE" id="PS50929">
    <property type="entry name" value="ABC_TM1F"/>
    <property type="match status" value="2"/>
</dbReference>
<dbReference type="InterPro" id="IPR011527">
    <property type="entry name" value="ABC1_TM_dom"/>
</dbReference>
<dbReference type="InterPro" id="IPR003593">
    <property type="entry name" value="AAA+_ATPase"/>
</dbReference>
<dbReference type="Proteomes" id="UP000186922">
    <property type="component" value="Unassembled WGS sequence"/>
</dbReference>
<dbReference type="CDD" id="cd18605">
    <property type="entry name" value="ABC_6TM_MRP7_D2_like"/>
    <property type="match status" value="1"/>
</dbReference>
<dbReference type="InterPro" id="IPR017871">
    <property type="entry name" value="ABC_transporter-like_CS"/>
</dbReference>
<dbReference type="PANTHER" id="PTHR24223:SF330">
    <property type="entry name" value="ATP-BINDING CASSETTE SUB-FAMILY C MEMBER 10"/>
    <property type="match status" value="1"/>
</dbReference>
<keyword evidence="8" id="KW-0067">ATP-binding</keyword>
<dbReference type="GO" id="GO:0016020">
    <property type="term" value="C:membrane"/>
    <property type="evidence" value="ECO:0007669"/>
    <property type="project" value="UniProtKB-SubCell"/>
</dbReference>
<evidence type="ECO:0000256" key="14">
    <source>
        <dbReference type="SAM" id="Phobius"/>
    </source>
</evidence>
<dbReference type="GO" id="GO:0005524">
    <property type="term" value="F:ATP binding"/>
    <property type="evidence" value="ECO:0007669"/>
    <property type="project" value="UniProtKB-KW"/>
</dbReference>
<keyword evidence="11 14" id="KW-0472">Membrane</keyword>
<feature type="domain" description="ABC transmembrane type-1" evidence="16">
    <location>
        <begin position="982"/>
        <end position="1266"/>
    </location>
</feature>
<feature type="transmembrane region" description="Helical" evidence="14">
    <location>
        <begin position="331"/>
        <end position="355"/>
    </location>
</feature>
<feature type="transmembrane region" description="Helical" evidence="14">
    <location>
        <begin position="975"/>
        <end position="995"/>
    </location>
</feature>
<feature type="domain" description="ABC transporter" evidence="15">
    <location>
        <begin position="1302"/>
        <end position="1536"/>
    </location>
</feature>
<feature type="transmembrane region" description="Helical" evidence="14">
    <location>
        <begin position="486"/>
        <end position="505"/>
    </location>
</feature>
<dbReference type="EMBL" id="BDGG01000018">
    <property type="protein sequence ID" value="GAV08511.1"/>
    <property type="molecule type" value="Genomic_DNA"/>
</dbReference>
<name>A0A1D1W4Y7_RAMVA</name>
<feature type="domain" description="ABC transporter" evidence="15">
    <location>
        <begin position="681"/>
        <end position="908"/>
    </location>
</feature>
<keyword evidence="9" id="KW-1278">Translocase</keyword>
<keyword evidence="4" id="KW-0813">Transport</keyword>
<dbReference type="SUPFAM" id="SSF52540">
    <property type="entry name" value="P-loop containing nucleoside triphosphate hydrolases"/>
    <property type="match status" value="2"/>
</dbReference>
<evidence type="ECO:0000256" key="12">
    <source>
        <dbReference type="ARBA" id="ARBA00034018"/>
    </source>
</evidence>
<dbReference type="STRING" id="947166.A0A1D1W4Y7"/>
<keyword evidence="6" id="KW-0677">Repeat</keyword>
<comment type="catalytic activity">
    <reaction evidence="12">
        <text>ATP + H2O + xenobioticSide 1 = ADP + phosphate + xenobioticSide 2.</text>
        <dbReference type="EC" id="7.6.2.2"/>
    </reaction>
</comment>
<feature type="transmembrane region" description="Helical" evidence="14">
    <location>
        <begin position="1217"/>
        <end position="1237"/>
    </location>
</feature>
<dbReference type="InterPro" id="IPR003439">
    <property type="entry name" value="ABC_transporter-like_ATP-bd"/>
</dbReference>
<evidence type="ECO:0000256" key="8">
    <source>
        <dbReference type="ARBA" id="ARBA00022840"/>
    </source>
</evidence>
<feature type="transmembrane region" description="Helical" evidence="14">
    <location>
        <begin position="38"/>
        <end position="60"/>
    </location>
</feature>
<evidence type="ECO:0000313" key="18">
    <source>
        <dbReference type="Proteomes" id="UP000186922"/>
    </source>
</evidence>
<evidence type="ECO:0000256" key="10">
    <source>
        <dbReference type="ARBA" id="ARBA00022989"/>
    </source>
</evidence>
<sequence length="1549" mass="172480">MEHASWQVFCPKFQVGNASLLAIWDPSVNDFTFCYRQLFLGISHTLLLLTCGFYVGRLSWRRLNAPVLSPSQRATLGISTAAWIIRLIASVGTVLSLLLSFFLQILWLKDWPAFGVVSYAQSSICVLVWILHGHIAWKLARSAPCLSFDGADTFVIFTSWFPAFLIWSFEFRATLLGHSPNQVFVIITIVIFSLQVLFLTSGVVQLYSSCIYVRGYDVRPVSSRRSSVSSNGSGDIDSSDNVNLINGMPPSQSASSVSASTLTAAKLGQPHFWGPLRFLLFLWVDPLMQQGADGFLHKADDLFELPAKLKADAHAQTVQKALARNPKTSRFYLPQILIGIWGMQWLFLGIMKLAYSFLQYTSPLFVNVLVSSIENPASQPEYYGYLFGLGLITVNLMSATTQLHYAFQVEKLNLCMRGALVDTVYSKLLRVHTSALSESMASSQVVNLVGTDCEKVSGNVQYLHQMWAMPLQIAVALYLLYQQVGFAFIGGLVFIILLVPLNQVLASKISSQVEQNLKERDARVRLMSEALKAIRVIKFHAWEKWFCSRVAGVRIKEMKTVKTIKYLDACCVYFWATTPMIMSVLTFTTYVWMGNSLTAAKVFTCLSVFGLVIVPLNAIPWIITGTVEAWISAKRLQKFLTLSEIDVGTYYSLEEGDSASENVVTMRKGCFSWSRPKEGPTLDHNLVDQASEGKNQLVDIDVSVKRGELVGVVGKVGSGKSSLLQAILAEMYATDGMVQLQPKSLLEGFAFVPQDNWIQQGTIMSNIHFSLPTLDLDLYHKVLEACALQQDLQGLTHGSQTQIGEQGVTLSGGQKARIALARAVLQNKEVILLDDPLSAVDAQVANHIFDQCILKLLRGKTRLLVTHHLDFLQAADRILVMEQGKIVHNGPPHLILPTLPSFQGPKRKAEGERTTETQTETETESDGETSGQSDGPQVAKKGRERKRRSKRQLVEEEQRDYGSLKASVYRQYWKAVGNLWAIAVLLSLFLMQASYNATDWWLSYWVTHEQVTINPVSNQSQSDWRYYLQIYSYLGAGNSLLALLRSFVFAYAGLLAAYRLHDRLLVKVLRAAISFFDSTPSGRILNRFAKDVTSVDNQLPFMLNIVLANIFQLLGTFIIICYGLPWFMLVLIGLAPLYYLIQRYYRATSREIKRIATLTQSPLYTLYSETAAGLPTIRAMRAQPYFYGQHQRLLDDNLRAQFADMASSKWLHMRLQLLALVIISAVVLMALLLKAAAGTTGLVLSYALTVVGLLTSFIASFIETEKEMVSVERIAHYLTDIQEEMYDGIYTAPAAWPQLGAIDFEDVSLRYRPDLPQALSGLTLAVKPAERIGIVGRTGAGKSSFLLILFRMAQIHQGSISVDGIDISHLPLHQLRSRLAIIPQTPTLFEASIRQNLDPLQQASEEEIWAVLDMCDLRGAISQLGGGLEAMVGHNGRNLSLGQKQLLCLARALLTKARILCLDEATASVDYATDQLIQRTLATAFTGCTIITIAHRLRTVMDYDRIVVMEGGRMVECDSPQRLLANPRSHFAMLYAHSQRSLSDSGPTA</sequence>
<dbReference type="CDD" id="cd03250">
    <property type="entry name" value="ABCC_MRP_domain1"/>
    <property type="match status" value="1"/>
</dbReference>
<reference evidence="17 18" key="1">
    <citation type="journal article" date="2016" name="Nat. Commun.">
        <title>Extremotolerant tardigrade genome and improved radiotolerance of human cultured cells by tardigrade-unique protein.</title>
        <authorList>
            <person name="Hashimoto T."/>
            <person name="Horikawa D.D."/>
            <person name="Saito Y."/>
            <person name="Kuwahara H."/>
            <person name="Kozuka-Hata H."/>
            <person name="Shin-I T."/>
            <person name="Minakuchi Y."/>
            <person name="Ohishi K."/>
            <person name="Motoyama A."/>
            <person name="Aizu T."/>
            <person name="Enomoto A."/>
            <person name="Kondo K."/>
            <person name="Tanaka S."/>
            <person name="Hara Y."/>
            <person name="Koshikawa S."/>
            <person name="Sagara H."/>
            <person name="Miura T."/>
            <person name="Yokobori S."/>
            <person name="Miyagawa K."/>
            <person name="Suzuki Y."/>
            <person name="Kubo T."/>
            <person name="Oyama M."/>
            <person name="Kohara Y."/>
            <person name="Fujiyama A."/>
            <person name="Arakawa K."/>
            <person name="Katayama T."/>
            <person name="Toyoda A."/>
            <person name="Kunieda T."/>
        </authorList>
    </citation>
    <scope>NUCLEOTIDE SEQUENCE [LARGE SCALE GENOMIC DNA]</scope>
    <source>
        <strain evidence="17 18">YOKOZUNA-1</strain>
    </source>
</reference>
<evidence type="ECO:0000256" key="4">
    <source>
        <dbReference type="ARBA" id="ARBA00022448"/>
    </source>
</evidence>
<dbReference type="GO" id="GO:0016887">
    <property type="term" value="F:ATP hydrolysis activity"/>
    <property type="evidence" value="ECO:0007669"/>
    <property type="project" value="InterPro"/>
</dbReference>
<evidence type="ECO:0000256" key="9">
    <source>
        <dbReference type="ARBA" id="ARBA00022967"/>
    </source>
</evidence>
<dbReference type="Pfam" id="PF00005">
    <property type="entry name" value="ABC_tran"/>
    <property type="match status" value="2"/>
</dbReference>
<comment type="subcellular location">
    <subcellularLocation>
        <location evidence="1">Membrane</location>
        <topology evidence="1">Multi-pass membrane protein</topology>
    </subcellularLocation>
</comment>
<dbReference type="CDD" id="cd18598">
    <property type="entry name" value="ABC_6TM_MRP7_D1_like"/>
    <property type="match status" value="1"/>
</dbReference>
<feature type="region of interest" description="Disordered" evidence="13">
    <location>
        <begin position="897"/>
        <end position="954"/>
    </location>
</feature>
<gene>
    <name evidence="17" type="primary">RvY_18193-1</name>
    <name evidence="17" type="synonym">RvY_18193.1</name>
    <name evidence="17" type="ORF">RvY_18193</name>
</gene>
<evidence type="ECO:0000256" key="5">
    <source>
        <dbReference type="ARBA" id="ARBA00022692"/>
    </source>
</evidence>
<keyword evidence="5 14" id="KW-0812">Transmembrane</keyword>
<dbReference type="InterPro" id="IPR050173">
    <property type="entry name" value="ABC_transporter_C-like"/>
</dbReference>
<keyword evidence="10 14" id="KW-1133">Transmembrane helix</keyword>
<dbReference type="SMART" id="SM00382">
    <property type="entry name" value="AAA"/>
    <property type="match status" value="2"/>
</dbReference>